<proteinExistence type="predicted"/>
<feature type="transmembrane region" description="Helical" evidence="7">
    <location>
        <begin position="434"/>
        <end position="456"/>
    </location>
</feature>
<dbReference type="PANTHER" id="PTHR32309">
    <property type="entry name" value="TYROSINE-PROTEIN KINASE"/>
    <property type="match status" value="1"/>
</dbReference>
<evidence type="ECO:0000256" key="1">
    <source>
        <dbReference type="ARBA" id="ARBA00004651"/>
    </source>
</evidence>
<dbReference type="SUPFAM" id="SSF52540">
    <property type="entry name" value="P-loop containing nucleoside triphosphate hydrolases"/>
    <property type="match status" value="1"/>
</dbReference>
<dbReference type="PANTHER" id="PTHR32309:SF13">
    <property type="entry name" value="FERRIC ENTEROBACTIN TRANSPORT PROTEIN FEPE"/>
    <property type="match status" value="1"/>
</dbReference>
<evidence type="ECO:0000256" key="3">
    <source>
        <dbReference type="ARBA" id="ARBA00022692"/>
    </source>
</evidence>
<dbReference type="EMBL" id="JBEPMB010000001">
    <property type="protein sequence ID" value="MET3612870.1"/>
    <property type="molecule type" value="Genomic_DNA"/>
</dbReference>
<comment type="caution">
    <text evidence="9">The sequence shown here is derived from an EMBL/GenBank/DDBJ whole genome shotgun (WGS) entry which is preliminary data.</text>
</comment>
<feature type="coiled-coil region" evidence="6">
    <location>
        <begin position="209"/>
        <end position="400"/>
    </location>
</feature>
<evidence type="ECO:0000259" key="8">
    <source>
        <dbReference type="Pfam" id="PF02706"/>
    </source>
</evidence>
<keyword evidence="6" id="KW-0175">Coiled coil</keyword>
<keyword evidence="2" id="KW-1003">Cell membrane</keyword>
<reference evidence="9 10" key="1">
    <citation type="submission" date="2024-06" db="EMBL/GenBank/DDBJ databases">
        <title>Genomic Encyclopedia of Type Strains, Phase IV (KMG-IV): sequencing the most valuable type-strain genomes for metagenomic binning, comparative biology and taxonomic classification.</title>
        <authorList>
            <person name="Goeker M."/>
        </authorList>
    </citation>
    <scope>NUCLEOTIDE SEQUENCE [LARGE SCALE GENOMIC DNA]</scope>
    <source>
        <strain evidence="9 10">DSM 29780</strain>
    </source>
</reference>
<dbReference type="InterPro" id="IPR003856">
    <property type="entry name" value="LPS_length_determ_N"/>
</dbReference>
<keyword evidence="10" id="KW-1185">Reference proteome</keyword>
<keyword evidence="4 7" id="KW-1133">Transmembrane helix</keyword>
<keyword evidence="3 7" id="KW-0812">Transmembrane</keyword>
<dbReference type="RefSeq" id="WP_354555403.1">
    <property type="nucleotide sequence ID" value="NZ_JBEPMB010000001.1"/>
</dbReference>
<name>A0ABV2IWK4_9HYPH</name>
<evidence type="ECO:0000256" key="2">
    <source>
        <dbReference type="ARBA" id="ARBA00022475"/>
    </source>
</evidence>
<feature type="domain" description="Polysaccharide chain length determinant N-terminal" evidence="8">
    <location>
        <begin position="11"/>
        <end position="105"/>
    </location>
</feature>
<dbReference type="InterPro" id="IPR027417">
    <property type="entry name" value="P-loop_NTPase"/>
</dbReference>
<evidence type="ECO:0000256" key="6">
    <source>
        <dbReference type="SAM" id="Coils"/>
    </source>
</evidence>
<comment type="subcellular location">
    <subcellularLocation>
        <location evidence="1">Cell membrane</location>
        <topology evidence="1">Multi-pass membrane protein</topology>
    </subcellularLocation>
</comment>
<organism evidence="9 10">
    <name type="scientific">Rhizobium aquaticum</name>
    <dbReference type="NCBI Taxonomy" id="1549636"/>
    <lineage>
        <taxon>Bacteria</taxon>
        <taxon>Pseudomonadati</taxon>
        <taxon>Pseudomonadota</taxon>
        <taxon>Alphaproteobacteria</taxon>
        <taxon>Hyphomicrobiales</taxon>
        <taxon>Rhizobiaceae</taxon>
        <taxon>Rhizobium/Agrobacterium group</taxon>
        <taxon>Rhizobium</taxon>
    </lineage>
</organism>
<accession>A0ABV2IWK4</accession>
<dbReference type="Proteomes" id="UP001549047">
    <property type="component" value="Unassembled WGS sequence"/>
</dbReference>
<dbReference type="Gene3D" id="3.40.50.300">
    <property type="entry name" value="P-loop containing nucleotide triphosphate hydrolases"/>
    <property type="match status" value="1"/>
</dbReference>
<evidence type="ECO:0000256" key="5">
    <source>
        <dbReference type="ARBA" id="ARBA00023136"/>
    </source>
</evidence>
<keyword evidence="5 7" id="KW-0472">Membrane</keyword>
<sequence>MSGAKPGQDVDIDLGQLFRALWERRGRLVAVTAGVAVLAFVGTRMVSPEYKGEAQVLIELRTPDFAERVKPSSSNADPILDDLGISSQVQVLQSTDLIKQVARDLKLSERVEFDPAANTSFLKRLLISFGVVKNPLDVPPEERVLKTFREKLQVYQVEKSRVIGLNFTSEDPKLAAAVPNKMAQVYLAMQSGAKLDTDSEAARWLEPEIASLREKVREAEKKVADYRATTDLQRTGQDQTFAGQQLTNVSAELTRVQAELANANARAEAVRQALKSGGPVDTIADVISSPTIQQLKAQEAQIQNQISDLSMSLLEGHPRLKGLRAQLAGIREQINIETRKILKSLENEAEVAKLRQSQLGAQLNKAKTASARADDQQVGLNALEREAAAQRDLLQTYLARYREASSRAGKDAAPADARVISTAVVPTEIYFPKVVPIVTVAALAAFLLSAVFIMLAELFSGRAWKTVTPEGEVAVVPVPAATPAVRARPSRLLRAIRSRRDSAKPVPTPDETAAIEAASMAEPVAAAPAASNPAHVAHIEDTPAKAEPEQLAGEVPSAEPEQEVIPPFTSRVMARLNPAQETAEPSEPAAAEPVEVPVSSEAAAIASSENVLEGDDVVAVSPLDEEADGNDFSVASVARYLATSDKRIVACISPTGDDGSTASVELVRRISGLGFRAIIIDMTGSALPSRLMGDSINLQGITDILAGKSSIASCIHGDKYSEAHFIPHGTADPARAMRGADRLTMIVGALSEAYEKVLIECGPIDGRSAERLTRNDNAEIVLSMPGASEEKIARILASFEATGRDEVILMSNSPLPPSESGDSQVA</sequence>
<gene>
    <name evidence="9" type="ORF">ABID16_001175</name>
</gene>
<evidence type="ECO:0000256" key="7">
    <source>
        <dbReference type="SAM" id="Phobius"/>
    </source>
</evidence>
<protein>
    <submittedName>
        <fullName evidence="9">Exopolysaccharide transport family protein</fullName>
    </submittedName>
</protein>
<evidence type="ECO:0000313" key="10">
    <source>
        <dbReference type="Proteomes" id="UP001549047"/>
    </source>
</evidence>
<evidence type="ECO:0000313" key="9">
    <source>
        <dbReference type="EMBL" id="MET3612870.1"/>
    </source>
</evidence>
<evidence type="ECO:0000256" key="4">
    <source>
        <dbReference type="ARBA" id="ARBA00022989"/>
    </source>
</evidence>
<dbReference type="InterPro" id="IPR050445">
    <property type="entry name" value="Bact_polysacc_biosynth/exp"/>
</dbReference>
<dbReference type="Pfam" id="PF02706">
    <property type="entry name" value="Wzz"/>
    <property type="match status" value="1"/>
</dbReference>